<evidence type="ECO:0000256" key="2">
    <source>
        <dbReference type="ARBA" id="ARBA00022723"/>
    </source>
</evidence>
<evidence type="ECO:0000256" key="4">
    <source>
        <dbReference type="ARBA" id="ARBA00022771"/>
    </source>
</evidence>
<dbReference type="GO" id="GO:0005634">
    <property type="term" value="C:nucleus"/>
    <property type="evidence" value="ECO:0007669"/>
    <property type="project" value="UniProtKB-SubCell"/>
</dbReference>
<organism evidence="8 9">
    <name type="scientific">Penicillium frequentans</name>
    <dbReference type="NCBI Taxonomy" id="3151616"/>
    <lineage>
        <taxon>Eukaryota</taxon>
        <taxon>Fungi</taxon>
        <taxon>Dikarya</taxon>
        <taxon>Ascomycota</taxon>
        <taxon>Pezizomycotina</taxon>
        <taxon>Eurotiomycetes</taxon>
        <taxon>Eurotiomycetidae</taxon>
        <taxon>Eurotiales</taxon>
        <taxon>Aspergillaceae</taxon>
        <taxon>Penicillium</taxon>
    </lineage>
</organism>
<dbReference type="CDD" id="cd12148">
    <property type="entry name" value="fungal_TF_MHR"/>
    <property type="match status" value="1"/>
</dbReference>
<keyword evidence="5" id="KW-0862">Zinc</keyword>
<dbReference type="GO" id="GO:0000978">
    <property type="term" value="F:RNA polymerase II cis-regulatory region sequence-specific DNA binding"/>
    <property type="evidence" value="ECO:0007669"/>
    <property type="project" value="InterPro"/>
</dbReference>
<keyword evidence="2" id="KW-0479">Metal-binding</keyword>
<protein>
    <recommendedName>
        <fullName evidence="7">Xylanolytic transcriptional activator regulatory domain-containing protein</fullName>
    </recommendedName>
</protein>
<dbReference type="EMBL" id="JAQIZZ010000001">
    <property type="protein sequence ID" value="KAJ5556861.1"/>
    <property type="molecule type" value="Genomic_DNA"/>
</dbReference>
<dbReference type="Pfam" id="PF04082">
    <property type="entry name" value="Fungal_trans"/>
    <property type="match status" value="1"/>
</dbReference>
<keyword evidence="4" id="KW-0863">Zinc-finger</keyword>
<dbReference type="GO" id="GO:0000785">
    <property type="term" value="C:chromatin"/>
    <property type="evidence" value="ECO:0007669"/>
    <property type="project" value="TreeGrafter"/>
</dbReference>
<evidence type="ECO:0000259" key="7">
    <source>
        <dbReference type="Pfam" id="PF04082"/>
    </source>
</evidence>
<proteinExistence type="predicted"/>
<evidence type="ECO:0000256" key="6">
    <source>
        <dbReference type="ARBA" id="ARBA00023242"/>
    </source>
</evidence>
<evidence type="ECO:0000256" key="3">
    <source>
        <dbReference type="ARBA" id="ARBA00022737"/>
    </source>
</evidence>
<dbReference type="Proteomes" id="UP001220324">
    <property type="component" value="Unassembled WGS sequence"/>
</dbReference>
<dbReference type="PANTHER" id="PTHR40626">
    <property type="entry name" value="MIP31509P"/>
    <property type="match status" value="1"/>
</dbReference>
<evidence type="ECO:0000256" key="1">
    <source>
        <dbReference type="ARBA" id="ARBA00004123"/>
    </source>
</evidence>
<evidence type="ECO:0000313" key="9">
    <source>
        <dbReference type="Proteomes" id="UP001220324"/>
    </source>
</evidence>
<dbReference type="GO" id="GO:0006351">
    <property type="term" value="P:DNA-templated transcription"/>
    <property type="evidence" value="ECO:0007669"/>
    <property type="project" value="InterPro"/>
</dbReference>
<dbReference type="PANTHER" id="PTHR40626:SF14">
    <property type="entry name" value="C2H2 TYPE ZINC FINGER DOMAIN PROTEIN (AFU_ORTHOLOGUE AFUA_1G02360)"/>
    <property type="match status" value="1"/>
</dbReference>
<name>A0AAD6GK48_9EURO</name>
<gene>
    <name evidence="8" type="ORF">N7494_000776</name>
</gene>
<sequence>MAVDQIYRTIDDLSKRLNSDVHRSGFTSAFLDSCLHEYFKRISPSFPVVHEQTFQAQKTIPPLLLNMVALGSLFVCEKDAVEKGEMLWRLGHTAVATSWQTLIEIRGPWDSCDGVQLVLTALIGQAYALLSSNTSIRTTASVFHGLGFYWARTSGMYSVPDGLSGLPTLDLPEADKNTLWKTWAATEVQRRAILGHYILDGLISQASGSPASARHLINSLGMACSDAAFAAKTADDWIVEITRSNRSQIPVCEAFTQIFAPNYSESPLQLSHLSTFVMIEGIQSLIADLHEIRGPVFGTVSQSQIVQAMLNIHQGNIVPETASDFHRLPILIRWHCVFIETTAPSIAIYRWLCDHYELPQVLGGIHAKSQLGNLNLIQWVGQADAFRAILHAISITRLLDTLPLSQVYRAMHIPTAVFTSAMIIATICLFNGPVIEIPERYTWFDVWKGHLAANSDQASLNSSGPEDFLRDLGASGQGDMTVINLLDELNSLQVILKTVASRWGVSAQMGDIIERLAVVARESRHSIR</sequence>
<keyword evidence="6" id="KW-0539">Nucleus</keyword>
<evidence type="ECO:0000313" key="8">
    <source>
        <dbReference type="EMBL" id="KAJ5556861.1"/>
    </source>
</evidence>
<dbReference type="AlphaFoldDB" id="A0AAD6GK48"/>
<feature type="domain" description="Xylanolytic transcriptional activator regulatory" evidence="7">
    <location>
        <begin position="35"/>
        <end position="227"/>
    </location>
</feature>
<dbReference type="GO" id="GO:0000981">
    <property type="term" value="F:DNA-binding transcription factor activity, RNA polymerase II-specific"/>
    <property type="evidence" value="ECO:0007669"/>
    <property type="project" value="InterPro"/>
</dbReference>
<dbReference type="GO" id="GO:0008270">
    <property type="term" value="F:zinc ion binding"/>
    <property type="evidence" value="ECO:0007669"/>
    <property type="project" value="UniProtKB-KW"/>
</dbReference>
<dbReference type="InterPro" id="IPR051059">
    <property type="entry name" value="VerF-like"/>
</dbReference>
<keyword evidence="3" id="KW-0677">Repeat</keyword>
<evidence type="ECO:0000256" key="5">
    <source>
        <dbReference type="ARBA" id="ARBA00022833"/>
    </source>
</evidence>
<comment type="subcellular location">
    <subcellularLocation>
        <location evidence="1">Nucleus</location>
    </subcellularLocation>
</comment>
<reference evidence="8 9" key="1">
    <citation type="journal article" date="2023" name="IMA Fungus">
        <title>Comparative genomic study of the Penicillium genus elucidates a diverse pangenome and 15 lateral gene transfer events.</title>
        <authorList>
            <person name="Petersen C."/>
            <person name="Sorensen T."/>
            <person name="Nielsen M.R."/>
            <person name="Sondergaard T.E."/>
            <person name="Sorensen J.L."/>
            <person name="Fitzpatrick D.A."/>
            <person name="Frisvad J.C."/>
            <person name="Nielsen K.L."/>
        </authorList>
    </citation>
    <scope>NUCLEOTIDE SEQUENCE [LARGE SCALE GENOMIC DNA]</scope>
    <source>
        <strain evidence="8 9">IBT 35679</strain>
    </source>
</reference>
<accession>A0AAD6GK48</accession>
<dbReference type="InterPro" id="IPR007219">
    <property type="entry name" value="XnlR_reg_dom"/>
</dbReference>
<comment type="caution">
    <text evidence="8">The sequence shown here is derived from an EMBL/GenBank/DDBJ whole genome shotgun (WGS) entry which is preliminary data.</text>
</comment>
<keyword evidence="9" id="KW-1185">Reference proteome</keyword>